<evidence type="ECO:0000259" key="19">
    <source>
        <dbReference type="PROSITE" id="PS51085"/>
    </source>
</evidence>
<comment type="catalytic activity">
    <reaction evidence="17">
        <text>2 nitric oxide + NADPH + 2 O2 = 2 nitrate + NADP(+) + H(+)</text>
        <dbReference type="Rhea" id="RHEA:19465"/>
        <dbReference type="ChEBI" id="CHEBI:15378"/>
        <dbReference type="ChEBI" id="CHEBI:15379"/>
        <dbReference type="ChEBI" id="CHEBI:16480"/>
        <dbReference type="ChEBI" id="CHEBI:17632"/>
        <dbReference type="ChEBI" id="CHEBI:57783"/>
        <dbReference type="ChEBI" id="CHEBI:58349"/>
        <dbReference type="EC" id="1.14.12.17"/>
    </reaction>
</comment>
<dbReference type="Pfam" id="PF00175">
    <property type="entry name" value="NAD_binding_1"/>
    <property type="match status" value="1"/>
</dbReference>
<dbReference type="Proteomes" id="UP000198615">
    <property type="component" value="Unassembled WGS sequence"/>
</dbReference>
<evidence type="ECO:0000256" key="7">
    <source>
        <dbReference type="ARBA" id="ARBA00022714"/>
    </source>
</evidence>
<dbReference type="InterPro" id="IPR036010">
    <property type="entry name" value="2Fe-2S_ferredoxin-like_sf"/>
</dbReference>
<comment type="caution">
    <text evidence="21">The sequence shown here is derived from an EMBL/GenBank/DDBJ whole genome shotgun (WGS) entry which is preliminary data.</text>
</comment>
<comment type="cofactor">
    <cofactor evidence="15">
        <name>[2Fe-2S] cluster</name>
        <dbReference type="ChEBI" id="CHEBI:190135"/>
    </cofactor>
</comment>
<evidence type="ECO:0000256" key="15">
    <source>
        <dbReference type="ARBA" id="ARBA00034078"/>
    </source>
</evidence>
<evidence type="ECO:0000256" key="18">
    <source>
        <dbReference type="SAM" id="Phobius"/>
    </source>
</evidence>
<dbReference type="CDD" id="cd06184">
    <property type="entry name" value="flavohem_like_fad_nad_binding"/>
    <property type="match status" value="1"/>
</dbReference>
<feature type="transmembrane region" description="Helical" evidence="18">
    <location>
        <begin position="7"/>
        <end position="28"/>
    </location>
</feature>
<keyword evidence="9" id="KW-0274">FAD</keyword>
<keyword evidence="18" id="KW-1133">Transmembrane helix</keyword>
<gene>
    <name evidence="21" type="ORF">SAMN05660686_04182</name>
</gene>
<dbReference type="InterPro" id="IPR017938">
    <property type="entry name" value="Riboflavin_synthase-like_b-brl"/>
</dbReference>
<dbReference type="GO" id="GO:0046872">
    <property type="term" value="F:metal ion binding"/>
    <property type="evidence" value="ECO:0007669"/>
    <property type="project" value="UniProtKB-KW"/>
</dbReference>
<dbReference type="SUPFAM" id="SSF54292">
    <property type="entry name" value="2Fe-2S ferredoxin-like"/>
    <property type="match status" value="1"/>
</dbReference>
<keyword evidence="22" id="KW-1185">Reference proteome</keyword>
<dbReference type="InterPro" id="IPR012675">
    <property type="entry name" value="Beta-grasp_dom_sf"/>
</dbReference>
<evidence type="ECO:0000256" key="1">
    <source>
        <dbReference type="ARBA" id="ARBA00001970"/>
    </source>
</evidence>
<dbReference type="SUPFAM" id="SSF63380">
    <property type="entry name" value="Riboflavin synthase domain-like"/>
    <property type="match status" value="1"/>
</dbReference>
<dbReference type="InterPro" id="IPR017927">
    <property type="entry name" value="FAD-bd_FR_type"/>
</dbReference>
<keyword evidence="5" id="KW-0349">Heme</keyword>
<dbReference type="Gene3D" id="3.40.50.80">
    <property type="entry name" value="Nucleotide-binding domain of ferredoxin-NADP reductase (FNR) module"/>
    <property type="match status" value="1"/>
</dbReference>
<comment type="cofactor">
    <cofactor evidence="1">
        <name>heme b</name>
        <dbReference type="ChEBI" id="CHEBI:60344"/>
    </cofactor>
</comment>
<dbReference type="OrthoDB" id="9786134at2"/>
<keyword evidence="18" id="KW-0472">Membrane</keyword>
<dbReference type="RefSeq" id="WP_093153501.1">
    <property type="nucleotide sequence ID" value="NZ_FNBW01000015.1"/>
</dbReference>
<dbReference type="InterPro" id="IPR039261">
    <property type="entry name" value="FNR_nucleotide-bd"/>
</dbReference>
<dbReference type="AlphaFoldDB" id="A0A8G2BLB1"/>
<dbReference type="PANTHER" id="PTHR47354">
    <property type="entry name" value="NADH OXIDOREDUCTASE HCR"/>
    <property type="match status" value="1"/>
</dbReference>
<dbReference type="InterPro" id="IPR008333">
    <property type="entry name" value="Cbr1-like_FAD-bd_dom"/>
</dbReference>
<evidence type="ECO:0000256" key="2">
    <source>
        <dbReference type="ARBA" id="ARBA00001974"/>
    </source>
</evidence>
<dbReference type="Pfam" id="PF00111">
    <property type="entry name" value="Fer2"/>
    <property type="match status" value="1"/>
</dbReference>
<dbReference type="InterPro" id="IPR050415">
    <property type="entry name" value="MRET"/>
</dbReference>
<accession>A0A8G2BLB1</accession>
<evidence type="ECO:0000256" key="16">
    <source>
        <dbReference type="ARBA" id="ARBA00048649"/>
    </source>
</evidence>
<comment type="similarity">
    <text evidence="3">In the C-terminal section; belongs to the flavoprotein pyridine nucleotide cytochrome reductase family.</text>
</comment>
<dbReference type="CDD" id="cd00207">
    <property type="entry name" value="fer2"/>
    <property type="match status" value="1"/>
</dbReference>
<keyword evidence="6" id="KW-0285">Flavoprotein</keyword>
<evidence type="ECO:0000256" key="12">
    <source>
        <dbReference type="ARBA" id="ARBA00023004"/>
    </source>
</evidence>
<keyword evidence="10" id="KW-0521">NADP</keyword>
<dbReference type="Pfam" id="PF00970">
    <property type="entry name" value="FAD_binding_6"/>
    <property type="match status" value="1"/>
</dbReference>
<keyword evidence="12" id="KW-0408">Iron</keyword>
<evidence type="ECO:0000313" key="21">
    <source>
        <dbReference type="EMBL" id="SDG36727.1"/>
    </source>
</evidence>
<evidence type="ECO:0000256" key="13">
    <source>
        <dbReference type="ARBA" id="ARBA00023014"/>
    </source>
</evidence>
<sequence length="420" mass="45689">MIGILETLGYVIVAGTVAQMALGLYGTWRRGYLERRSFAAEARLFERRVELSLRHAEAERDLAVNSWSGFRKLKVVRKVREAEDVHSLELVAHNGRPLPRYLPGQFLTFQFRLPDRSKPLVRCYSLSDAPSDGGRYRISVKKVPAPEGAACDPGIVSGYLNDVVREGDILDVRGPTGAFTGDPASDQPIVLIAGGIGITPLLSMLNAMCDGQTEREIRLFYGVRNRDQHAFAEHIAGLRRLYPTLHVVTCYSRPTEACVLGRDYDRPGRIDLALLRDTLPSTNYLFYLCGPAPMMESVAGGLRDWGVPSEDIRVEAFGAATAHRQPTERPAAEAKPGVEVRFDRSGKTLNWDGSAGSILALAESNGVALESGCRAGHCGTCIVAIKAGAVDYVAEPAVVPEPGTCLACMAVPRDRLILDA</sequence>
<dbReference type="PRINTS" id="PR00406">
    <property type="entry name" value="CYTB5RDTASE"/>
</dbReference>
<dbReference type="SUPFAM" id="SSF52343">
    <property type="entry name" value="Ferredoxin reductase-like, C-terminal NADP-linked domain"/>
    <property type="match status" value="1"/>
</dbReference>
<evidence type="ECO:0000256" key="6">
    <source>
        <dbReference type="ARBA" id="ARBA00022630"/>
    </source>
</evidence>
<name>A0A8G2BLB1_9PROT</name>
<evidence type="ECO:0000256" key="3">
    <source>
        <dbReference type="ARBA" id="ARBA00006401"/>
    </source>
</evidence>
<comment type="catalytic activity">
    <reaction evidence="16">
        <text>2 nitric oxide + NADH + 2 O2 = 2 nitrate + NAD(+) + H(+)</text>
        <dbReference type="Rhea" id="RHEA:19469"/>
        <dbReference type="ChEBI" id="CHEBI:15378"/>
        <dbReference type="ChEBI" id="CHEBI:15379"/>
        <dbReference type="ChEBI" id="CHEBI:16480"/>
        <dbReference type="ChEBI" id="CHEBI:17632"/>
        <dbReference type="ChEBI" id="CHEBI:57540"/>
        <dbReference type="ChEBI" id="CHEBI:57945"/>
        <dbReference type="EC" id="1.14.12.17"/>
    </reaction>
</comment>
<dbReference type="InterPro" id="IPR001433">
    <property type="entry name" value="OxRdtase_FAD/NAD-bd"/>
</dbReference>
<feature type="domain" description="2Fe-2S ferredoxin-type" evidence="19">
    <location>
        <begin position="336"/>
        <end position="420"/>
    </location>
</feature>
<dbReference type="InterPro" id="IPR001041">
    <property type="entry name" value="2Fe-2S_ferredoxin-type"/>
</dbReference>
<dbReference type="Gene3D" id="2.40.30.10">
    <property type="entry name" value="Translation factors"/>
    <property type="match status" value="1"/>
</dbReference>
<dbReference type="PROSITE" id="PS51085">
    <property type="entry name" value="2FE2S_FER_2"/>
    <property type="match status" value="1"/>
</dbReference>
<dbReference type="GO" id="GO:0051537">
    <property type="term" value="F:2 iron, 2 sulfur cluster binding"/>
    <property type="evidence" value="ECO:0007669"/>
    <property type="project" value="UniProtKB-KW"/>
</dbReference>
<dbReference type="EMBL" id="FNBW01000015">
    <property type="protein sequence ID" value="SDG36727.1"/>
    <property type="molecule type" value="Genomic_DNA"/>
</dbReference>
<dbReference type="GO" id="GO:0050660">
    <property type="term" value="F:flavin adenine dinucleotide binding"/>
    <property type="evidence" value="ECO:0007669"/>
    <property type="project" value="TreeGrafter"/>
</dbReference>
<evidence type="ECO:0000256" key="17">
    <source>
        <dbReference type="ARBA" id="ARBA00049433"/>
    </source>
</evidence>
<dbReference type="InterPro" id="IPR001709">
    <property type="entry name" value="Flavoprot_Pyr_Nucl_cyt_Rdtase"/>
</dbReference>
<keyword evidence="11" id="KW-0560">Oxidoreductase</keyword>
<comment type="cofactor">
    <cofactor evidence="2">
        <name>FAD</name>
        <dbReference type="ChEBI" id="CHEBI:57692"/>
    </cofactor>
</comment>
<evidence type="ECO:0000256" key="4">
    <source>
        <dbReference type="ARBA" id="ARBA00012229"/>
    </source>
</evidence>
<dbReference type="PROSITE" id="PS51384">
    <property type="entry name" value="FAD_FR"/>
    <property type="match status" value="1"/>
</dbReference>
<dbReference type="GO" id="GO:0008941">
    <property type="term" value="F:nitric oxide dioxygenase NAD(P)H activity"/>
    <property type="evidence" value="ECO:0007669"/>
    <property type="project" value="UniProtKB-EC"/>
</dbReference>
<dbReference type="PROSITE" id="PS00197">
    <property type="entry name" value="2FE2S_FER_1"/>
    <property type="match status" value="1"/>
</dbReference>
<evidence type="ECO:0000256" key="8">
    <source>
        <dbReference type="ARBA" id="ARBA00022723"/>
    </source>
</evidence>
<reference evidence="21 22" key="1">
    <citation type="submission" date="2016-10" db="EMBL/GenBank/DDBJ databases">
        <authorList>
            <person name="Varghese N."/>
            <person name="Submissions S."/>
        </authorList>
    </citation>
    <scope>NUCLEOTIDE SEQUENCE [LARGE SCALE GENOMIC DNA]</scope>
    <source>
        <strain evidence="21 22">DSM 18839</strain>
    </source>
</reference>
<evidence type="ECO:0000313" key="22">
    <source>
        <dbReference type="Proteomes" id="UP000198615"/>
    </source>
</evidence>
<evidence type="ECO:0000256" key="9">
    <source>
        <dbReference type="ARBA" id="ARBA00022827"/>
    </source>
</evidence>
<dbReference type="Gene3D" id="3.10.20.30">
    <property type="match status" value="1"/>
</dbReference>
<dbReference type="PANTHER" id="PTHR47354:SF8">
    <property type="entry name" value="1,2-PHENYLACETYL-COA EPOXIDASE, SUBUNIT E"/>
    <property type="match status" value="1"/>
</dbReference>
<keyword evidence="7" id="KW-0001">2Fe-2S</keyword>
<organism evidence="21 22">
    <name type="scientific">Thalassobaculum litoreum DSM 18839</name>
    <dbReference type="NCBI Taxonomy" id="1123362"/>
    <lineage>
        <taxon>Bacteria</taxon>
        <taxon>Pseudomonadati</taxon>
        <taxon>Pseudomonadota</taxon>
        <taxon>Alphaproteobacteria</taxon>
        <taxon>Rhodospirillales</taxon>
        <taxon>Thalassobaculaceae</taxon>
        <taxon>Thalassobaculum</taxon>
    </lineage>
</organism>
<dbReference type="PRINTS" id="PR00371">
    <property type="entry name" value="FPNCR"/>
</dbReference>
<evidence type="ECO:0000256" key="5">
    <source>
        <dbReference type="ARBA" id="ARBA00022617"/>
    </source>
</evidence>
<evidence type="ECO:0000256" key="11">
    <source>
        <dbReference type="ARBA" id="ARBA00023002"/>
    </source>
</evidence>
<keyword evidence="18" id="KW-0812">Transmembrane</keyword>
<dbReference type="FunFam" id="3.40.50.80:FF:000010">
    <property type="entry name" value="Flavohemoprotein"/>
    <property type="match status" value="1"/>
</dbReference>
<keyword evidence="14" id="KW-0520">NAD</keyword>
<proteinExistence type="inferred from homology"/>
<protein>
    <recommendedName>
        <fullName evidence="4">nitric oxide dioxygenase</fullName>
        <ecNumber evidence="4">1.14.12.17</ecNumber>
    </recommendedName>
</protein>
<evidence type="ECO:0000256" key="10">
    <source>
        <dbReference type="ARBA" id="ARBA00022857"/>
    </source>
</evidence>
<feature type="domain" description="FAD-binding FR-type" evidence="20">
    <location>
        <begin position="68"/>
        <end position="182"/>
    </location>
</feature>
<dbReference type="InterPro" id="IPR006058">
    <property type="entry name" value="2Fe2S_fd_BS"/>
</dbReference>
<evidence type="ECO:0000256" key="14">
    <source>
        <dbReference type="ARBA" id="ARBA00023027"/>
    </source>
</evidence>
<keyword evidence="8" id="KW-0479">Metal-binding</keyword>
<keyword evidence="13" id="KW-0411">Iron-sulfur</keyword>
<evidence type="ECO:0000259" key="20">
    <source>
        <dbReference type="PROSITE" id="PS51384"/>
    </source>
</evidence>
<dbReference type="EC" id="1.14.12.17" evidence="4"/>